<dbReference type="GO" id="GO:0016853">
    <property type="term" value="F:isomerase activity"/>
    <property type="evidence" value="ECO:0007669"/>
    <property type="project" value="UniProtKB-KW"/>
</dbReference>
<evidence type="ECO:0000259" key="1">
    <source>
        <dbReference type="Pfam" id="PF01261"/>
    </source>
</evidence>
<evidence type="ECO:0000313" key="3">
    <source>
        <dbReference type="Proteomes" id="UP001157914"/>
    </source>
</evidence>
<organism evidence="2 3">
    <name type="scientific">Roseibium denhamense</name>
    <dbReference type="NCBI Taxonomy" id="76305"/>
    <lineage>
        <taxon>Bacteria</taxon>
        <taxon>Pseudomonadati</taxon>
        <taxon>Pseudomonadota</taxon>
        <taxon>Alphaproteobacteria</taxon>
        <taxon>Hyphomicrobiales</taxon>
        <taxon>Stappiaceae</taxon>
        <taxon>Roseibium</taxon>
    </lineage>
</organism>
<evidence type="ECO:0000313" key="2">
    <source>
        <dbReference type="EMBL" id="SMP18185.1"/>
    </source>
</evidence>
<dbReference type="Pfam" id="PF01261">
    <property type="entry name" value="AP_endonuc_2"/>
    <property type="match status" value="1"/>
</dbReference>
<dbReference type="InterPro" id="IPR013022">
    <property type="entry name" value="Xyl_isomerase-like_TIM-brl"/>
</dbReference>
<dbReference type="Proteomes" id="UP001157914">
    <property type="component" value="Unassembled WGS sequence"/>
</dbReference>
<protein>
    <submittedName>
        <fullName evidence="2">Sugar phosphate isomerase/epimerase</fullName>
    </submittedName>
</protein>
<dbReference type="Gene3D" id="3.20.20.150">
    <property type="entry name" value="Divalent-metal-dependent TIM barrel enzymes"/>
    <property type="match status" value="1"/>
</dbReference>
<accession>A0ABY1NUF1</accession>
<keyword evidence="3" id="KW-1185">Reference proteome</keyword>
<gene>
    <name evidence="2" type="ORF">SAMN06265374_1885</name>
</gene>
<proteinExistence type="predicted"/>
<dbReference type="RefSeq" id="WP_155190685.1">
    <property type="nucleotide sequence ID" value="NZ_BAAAEA010000003.1"/>
</dbReference>
<comment type="caution">
    <text evidence="2">The sequence shown here is derived from an EMBL/GenBank/DDBJ whole genome shotgun (WGS) entry which is preliminary data.</text>
</comment>
<feature type="domain" description="Xylose isomerase-like TIM barrel" evidence="1">
    <location>
        <begin position="23"/>
        <end position="228"/>
    </location>
</feature>
<dbReference type="InterPro" id="IPR036237">
    <property type="entry name" value="Xyl_isomerase-like_sf"/>
</dbReference>
<dbReference type="EMBL" id="FXTT01000002">
    <property type="protein sequence ID" value="SMP18185.1"/>
    <property type="molecule type" value="Genomic_DNA"/>
</dbReference>
<sequence>MKAISFQLYSARNFPPLEAVLPKLKAIGYEQVEGYAPSYEHPEAFGDQLSASGLAMPSGHFSLADLEMRPEWVRSVAASLGIGTIICPYLDASERPVDAEGWRQLAGRLNALARQWQDQGRDFSWHNHDFEFAGLPDGAIPMDILLEHAPLMTWQADLAWIVRGGSDPLCWIADHGERITSAHVKDIAPAGTNQGEDGWADAGFGVLDWTAYLHALTGAGTRLFVAEHDLPSDLERFASRSFGTLSSYFQGRKF</sequence>
<name>A0ABY1NUF1_9HYPH</name>
<reference evidence="2 3" key="1">
    <citation type="submission" date="2017-05" db="EMBL/GenBank/DDBJ databases">
        <authorList>
            <person name="Varghese N."/>
            <person name="Submissions S."/>
        </authorList>
    </citation>
    <scope>NUCLEOTIDE SEQUENCE [LARGE SCALE GENOMIC DNA]</scope>
    <source>
        <strain evidence="2 3">DSM 15949</strain>
    </source>
</reference>
<keyword evidence="2" id="KW-0413">Isomerase</keyword>
<dbReference type="SUPFAM" id="SSF51658">
    <property type="entry name" value="Xylose isomerase-like"/>
    <property type="match status" value="1"/>
</dbReference>